<dbReference type="STRING" id="395493.BegalDRAFT_1017"/>
<dbReference type="HAMAP" id="MF_00276">
    <property type="entry name" value="KdpC"/>
    <property type="match status" value="1"/>
</dbReference>
<dbReference type="PANTHER" id="PTHR30042">
    <property type="entry name" value="POTASSIUM-TRANSPORTING ATPASE C CHAIN"/>
    <property type="match status" value="1"/>
</dbReference>
<sequence length="195" mass="20982">MQTVIRPALVLLFVFTIITGLIYPISLTGLGTQWFPASVTGSLLYRDKQPIGSTLIGQAFHRADYFWGRPSATFPTPYNASASAASNFAPSNPALVEAVKARIAALKAVDPNNTMPIPIDLVTASASGLDPHISLAAAQYQLSRVAKARQLPVEQVQALIERYTELPFLGILGEAQINVLALNLALDAEKKQLIQ</sequence>
<evidence type="ECO:0000313" key="12">
    <source>
        <dbReference type="EMBL" id="EIJ41921.1"/>
    </source>
</evidence>
<evidence type="ECO:0000256" key="7">
    <source>
        <dbReference type="ARBA" id="ARBA00022958"/>
    </source>
</evidence>
<dbReference type="Proteomes" id="UP000005744">
    <property type="component" value="Unassembled WGS sequence"/>
</dbReference>
<evidence type="ECO:0000256" key="10">
    <source>
        <dbReference type="ARBA" id="ARBA00023136"/>
    </source>
</evidence>
<evidence type="ECO:0000256" key="9">
    <source>
        <dbReference type="ARBA" id="ARBA00023065"/>
    </source>
</evidence>
<evidence type="ECO:0000313" key="13">
    <source>
        <dbReference type="Proteomes" id="UP000005744"/>
    </source>
</evidence>
<keyword evidence="1 11" id="KW-0813">Transport</keyword>
<dbReference type="EMBL" id="JH600070">
    <property type="protein sequence ID" value="EIJ41921.1"/>
    <property type="molecule type" value="Genomic_DNA"/>
</dbReference>
<proteinExistence type="inferred from homology"/>
<dbReference type="OrthoDB" id="9788285at2"/>
<keyword evidence="13" id="KW-1185">Reference proteome</keyword>
<keyword evidence="9 11" id="KW-0406">Ion transport</keyword>
<keyword evidence="5 11" id="KW-0547">Nucleotide-binding</keyword>
<evidence type="ECO:0000256" key="11">
    <source>
        <dbReference type="HAMAP-Rule" id="MF_00276"/>
    </source>
</evidence>
<keyword evidence="7 11" id="KW-0630">Potassium</keyword>
<dbReference type="GO" id="GO:0005524">
    <property type="term" value="F:ATP binding"/>
    <property type="evidence" value="ECO:0007669"/>
    <property type="project" value="UniProtKB-UniRule"/>
</dbReference>
<keyword evidence="10 11" id="KW-0472">Membrane</keyword>
<comment type="subcellular location">
    <subcellularLocation>
        <location evidence="11">Cell membrane</location>
        <topology evidence="11">Single-pass membrane protein</topology>
    </subcellularLocation>
</comment>
<gene>
    <name evidence="11" type="primary">kdpC</name>
    <name evidence="12" type="ORF">BegalDRAFT_1017</name>
</gene>
<dbReference type="Pfam" id="PF02669">
    <property type="entry name" value="KdpC"/>
    <property type="match status" value="1"/>
</dbReference>
<comment type="function">
    <text evidence="11">Part of the high-affinity ATP-driven potassium transport (or Kdp) system, which catalyzes the hydrolysis of ATP coupled with the electrogenic transport of potassium into the cytoplasm. This subunit acts as a catalytic chaperone that increases the ATP-binding affinity of the ATP-hydrolyzing subunit KdpB by the formation of a transient KdpB/KdpC/ATP ternary complex.</text>
</comment>
<dbReference type="PIRSF" id="PIRSF001296">
    <property type="entry name" value="K_ATPase_KdpC"/>
    <property type="match status" value="1"/>
</dbReference>
<evidence type="ECO:0000256" key="1">
    <source>
        <dbReference type="ARBA" id="ARBA00022448"/>
    </source>
</evidence>
<keyword evidence="8 11" id="KW-1133">Transmembrane helix</keyword>
<dbReference type="eggNOG" id="COG2156">
    <property type="taxonomic scope" value="Bacteria"/>
</dbReference>
<dbReference type="RefSeq" id="WP_002684307.1">
    <property type="nucleotide sequence ID" value="NZ_JH600070.1"/>
</dbReference>
<dbReference type="NCBIfam" id="TIGR00681">
    <property type="entry name" value="kdpC"/>
    <property type="match status" value="1"/>
</dbReference>
<evidence type="ECO:0000256" key="5">
    <source>
        <dbReference type="ARBA" id="ARBA00022741"/>
    </source>
</evidence>
<evidence type="ECO:0000256" key="4">
    <source>
        <dbReference type="ARBA" id="ARBA00022692"/>
    </source>
</evidence>
<keyword evidence="6 11" id="KW-0067">ATP-binding</keyword>
<comment type="similarity">
    <text evidence="11">Belongs to the KdpC family.</text>
</comment>
<dbReference type="AlphaFoldDB" id="I3CE78"/>
<keyword evidence="3 11" id="KW-0633">Potassium transport</keyword>
<accession>I3CE78</accession>
<dbReference type="GO" id="GO:0005886">
    <property type="term" value="C:plasma membrane"/>
    <property type="evidence" value="ECO:0007669"/>
    <property type="project" value="UniProtKB-SubCell"/>
</dbReference>
<evidence type="ECO:0000256" key="8">
    <source>
        <dbReference type="ARBA" id="ARBA00022989"/>
    </source>
</evidence>
<dbReference type="InterPro" id="IPR003820">
    <property type="entry name" value="KdpC"/>
</dbReference>
<name>I3CE78_9GAMM</name>
<protein>
    <recommendedName>
        <fullName evidence="11">Potassium-transporting ATPase KdpC subunit</fullName>
    </recommendedName>
    <alternativeName>
        <fullName evidence="11">ATP phosphohydrolase [potassium-transporting] C chain</fullName>
    </alternativeName>
    <alternativeName>
        <fullName evidence="11">Potassium-binding and translocating subunit C</fullName>
    </alternativeName>
    <alternativeName>
        <fullName evidence="11">Potassium-translocating ATPase C chain</fullName>
    </alternativeName>
</protein>
<keyword evidence="4 11" id="KW-0812">Transmembrane</keyword>
<comment type="subunit">
    <text evidence="11">The system is composed of three essential subunits: KdpA, KdpB and KdpC.</text>
</comment>
<evidence type="ECO:0000256" key="6">
    <source>
        <dbReference type="ARBA" id="ARBA00022840"/>
    </source>
</evidence>
<evidence type="ECO:0000256" key="2">
    <source>
        <dbReference type="ARBA" id="ARBA00022475"/>
    </source>
</evidence>
<organism evidence="12 13">
    <name type="scientific">Beggiatoa alba B18LD</name>
    <dbReference type="NCBI Taxonomy" id="395493"/>
    <lineage>
        <taxon>Bacteria</taxon>
        <taxon>Pseudomonadati</taxon>
        <taxon>Pseudomonadota</taxon>
        <taxon>Gammaproteobacteria</taxon>
        <taxon>Thiotrichales</taxon>
        <taxon>Thiotrichaceae</taxon>
        <taxon>Beggiatoa</taxon>
    </lineage>
</organism>
<evidence type="ECO:0000256" key="3">
    <source>
        <dbReference type="ARBA" id="ARBA00022538"/>
    </source>
</evidence>
<reference evidence="12 13" key="1">
    <citation type="submission" date="2011-11" db="EMBL/GenBank/DDBJ databases">
        <title>Improved High-Quality Draft sequence of Beggiatoa alba B18lD.</title>
        <authorList>
            <consortium name="US DOE Joint Genome Institute"/>
            <person name="Lucas S."/>
            <person name="Han J."/>
            <person name="Lapidus A."/>
            <person name="Cheng J.-F."/>
            <person name="Goodwin L."/>
            <person name="Pitluck S."/>
            <person name="Peters L."/>
            <person name="Mikhailova N."/>
            <person name="Held B."/>
            <person name="Detter J.C."/>
            <person name="Han C."/>
            <person name="Tapia R."/>
            <person name="Land M."/>
            <person name="Hauser L."/>
            <person name="Kyrpides N."/>
            <person name="Ivanova N."/>
            <person name="Pagani I."/>
            <person name="Samuel K."/>
            <person name="Teske A."/>
            <person name="Mueller J."/>
            <person name="Woyke T."/>
        </authorList>
    </citation>
    <scope>NUCLEOTIDE SEQUENCE [LARGE SCALE GENOMIC DNA]</scope>
    <source>
        <strain evidence="12 13">B18LD</strain>
    </source>
</reference>
<keyword evidence="2 11" id="KW-1003">Cell membrane</keyword>
<dbReference type="NCBIfam" id="NF001454">
    <property type="entry name" value="PRK00315.1"/>
    <property type="match status" value="1"/>
</dbReference>
<dbReference type="GO" id="GO:0008556">
    <property type="term" value="F:P-type potassium transmembrane transporter activity"/>
    <property type="evidence" value="ECO:0007669"/>
    <property type="project" value="InterPro"/>
</dbReference>
<dbReference type="PANTHER" id="PTHR30042:SF2">
    <property type="entry name" value="POTASSIUM-TRANSPORTING ATPASE KDPC SUBUNIT"/>
    <property type="match status" value="1"/>
</dbReference>
<dbReference type="HOGENOM" id="CLU_077094_2_0_6"/>